<dbReference type="FunFam" id="1.20.1250.20:FF:000905">
    <property type="entry name" value="Major facilitator superfamily domain containing 12"/>
    <property type="match status" value="1"/>
</dbReference>
<name>A0A8C3PYN7_CHRPC</name>
<dbReference type="InterPro" id="IPR039672">
    <property type="entry name" value="MFS_2"/>
</dbReference>
<reference evidence="4" key="2">
    <citation type="submission" date="2025-09" db="UniProtKB">
        <authorList>
            <consortium name="Ensembl"/>
        </authorList>
    </citation>
    <scope>IDENTIFICATION</scope>
</reference>
<dbReference type="Pfam" id="PF13347">
    <property type="entry name" value="MFS_2"/>
    <property type="match status" value="1"/>
</dbReference>
<dbReference type="Ensembl" id="ENSCPIT00010011122.1">
    <property type="protein sequence ID" value="ENSCPIP00010009438.1"/>
    <property type="gene ID" value="ENSCPIG00010007309.1"/>
</dbReference>
<dbReference type="Gene3D" id="1.20.1250.20">
    <property type="entry name" value="MFS general substrate transporter like domains"/>
    <property type="match status" value="2"/>
</dbReference>
<dbReference type="PANTHER" id="PTHR11328">
    <property type="entry name" value="MAJOR FACILITATOR SUPERFAMILY DOMAIN-CONTAINING PROTEIN"/>
    <property type="match status" value="1"/>
</dbReference>
<dbReference type="SUPFAM" id="SSF103473">
    <property type="entry name" value="MFS general substrate transporter"/>
    <property type="match status" value="1"/>
</dbReference>
<dbReference type="GO" id="GO:0005886">
    <property type="term" value="C:plasma membrane"/>
    <property type="evidence" value="ECO:0007669"/>
    <property type="project" value="TreeGrafter"/>
</dbReference>
<feature type="transmembrane region" description="Helical" evidence="3">
    <location>
        <begin position="326"/>
        <end position="345"/>
    </location>
</feature>
<feature type="transmembrane region" description="Helical" evidence="3">
    <location>
        <begin position="352"/>
        <end position="373"/>
    </location>
</feature>
<dbReference type="GO" id="GO:0008643">
    <property type="term" value="P:carbohydrate transport"/>
    <property type="evidence" value="ECO:0007669"/>
    <property type="project" value="InterPro"/>
</dbReference>
<dbReference type="GO" id="GO:0015293">
    <property type="term" value="F:symporter activity"/>
    <property type="evidence" value="ECO:0007669"/>
    <property type="project" value="InterPro"/>
</dbReference>
<keyword evidence="3" id="KW-0812">Transmembrane</keyword>
<feature type="transmembrane region" description="Helical" evidence="3">
    <location>
        <begin position="88"/>
        <end position="108"/>
    </location>
</feature>
<reference evidence="4" key="1">
    <citation type="submission" date="2025-08" db="UniProtKB">
        <authorList>
            <consortium name="Ensembl"/>
        </authorList>
    </citation>
    <scope>IDENTIFICATION</scope>
</reference>
<keyword evidence="3" id="KW-1133">Transmembrane helix</keyword>
<evidence type="ECO:0000313" key="4">
    <source>
        <dbReference type="Ensembl" id="ENSCPIP00010009438.1"/>
    </source>
</evidence>
<feature type="transmembrane region" description="Helical" evidence="3">
    <location>
        <begin position="425"/>
        <end position="451"/>
    </location>
</feature>
<comment type="subcellular location">
    <subcellularLocation>
        <location evidence="1">Membrane</location>
        <topology evidence="1">Multi-pass membrane protein</topology>
    </subcellularLocation>
</comment>
<dbReference type="InterPro" id="IPR036259">
    <property type="entry name" value="MFS_trans_sf"/>
</dbReference>
<dbReference type="PANTHER" id="PTHR11328:SF28">
    <property type="entry name" value="MAJOR FACILITATOR SUPERFAMILY DOMAIN-CONTAINING PROTEIN 12"/>
    <property type="match status" value="1"/>
</dbReference>
<evidence type="ECO:0000256" key="3">
    <source>
        <dbReference type="SAM" id="Phobius"/>
    </source>
</evidence>
<keyword evidence="3" id="KW-0472">Membrane</keyword>
<feature type="transmembrane region" description="Helical" evidence="3">
    <location>
        <begin position="23"/>
        <end position="46"/>
    </location>
</feature>
<dbReference type="Proteomes" id="UP000694543">
    <property type="component" value="Unplaced"/>
</dbReference>
<evidence type="ECO:0000313" key="5">
    <source>
        <dbReference type="Proteomes" id="UP000694543"/>
    </source>
</evidence>
<dbReference type="GO" id="GO:0043474">
    <property type="term" value="P:pigment metabolic process involved in pigmentation"/>
    <property type="evidence" value="ECO:0007669"/>
    <property type="project" value="TreeGrafter"/>
</dbReference>
<evidence type="ECO:0000256" key="1">
    <source>
        <dbReference type="ARBA" id="ARBA00004141"/>
    </source>
</evidence>
<feature type="transmembrane region" description="Helical" evidence="3">
    <location>
        <begin position="160"/>
        <end position="180"/>
    </location>
</feature>
<dbReference type="CDD" id="cd17491">
    <property type="entry name" value="MFS_MFSD12"/>
    <property type="match status" value="1"/>
</dbReference>
<organism evidence="4 5">
    <name type="scientific">Chrysolophus pictus</name>
    <name type="common">Golden pheasant</name>
    <name type="synonym">Phasianus pictus</name>
    <dbReference type="NCBI Taxonomy" id="9089"/>
    <lineage>
        <taxon>Eukaryota</taxon>
        <taxon>Metazoa</taxon>
        <taxon>Chordata</taxon>
        <taxon>Craniata</taxon>
        <taxon>Vertebrata</taxon>
        <taxon>Euteleostomi</taxon>
        <taxon>Archelosauria</taxon>
        <taxon>Archosauria</taxon>
        <taxon>Dinosauria</taxon>
        <taxon>Saurischia</taxon>
        <taxon>Theropoda</taxon>
        <taxon>Coelurosauria</taxon>
        <taxon>Aves</taxon>
        <taxon>Neognathae</taxon>
        <taxon>Galloanserae</taxon>
        <taxon>Galliformes</taxon>
        <taxon>Phasianidae</taxon>
        <taxon>Phasianinae</taxon>
        <taxon>Chrysolophus</taxon>
    </lineage>
</organism>
<dbReference type="GO" id="GO:0048021">
    <property type="term" value="P:regulation of melanin biosynthetic process"/>
    <property type="evidence" value="ECO:0007669"/>
    <property type="project" value="TreeGrafter"/>
</dbReference>
<accession>A0A8C3PYN7</accession>
<feature type="transmembrane region" description="Helical" evidence="3">
    <location>
        <begin position="192"/>
        <end position="214"/>
    </location>
</feature>
<sequence length="657" mass="70759">MAEPALGAALPLRARLSFAVGHFLNDLCASLWFTYLLFYLHAVLGYSHGLAGGLLLVGQVADGLCTPLVGYEADRSGGCGRYGRRKSWHLAGTTCVLISFPFIFNPCLGCKEGTPQWAAFIYYLPFIIIFQFGWAATQISHLSLIPELVTSDHEKVELTAFRYAFTVVANITVYGLAWLLPNLSTWASKMSLCFGYVNLSLIVVGLGAVFSLIFHLGTKEKLYPPGSVPQPQESTPLLQKEPTRSLRSVLVWKDWLLEPSFYQVAALYMATRLIVNLSQTYIAMYLTNSLLLSKKYIATIPLVMYISGFLSSFLMKPVNKWIGRNLTYFVGILVILAFASWVSLSREMGAEIYGVAVLLGAGSATILVTSLSMTADLIGTNTHSSAFVYGAMSFTDKMANGLAVMLIQNLHPCPTELCCPACVSFYHWVMVLVTGGIALAATVFLCCIMIWPIRVRFREWGCGAQGTGKGQAWGWGYREGAGMGLGIQGAPCLVPAWAKAEVSFQMTLVAVGGSRVTLVVGSAPCASAAPGPRAGAVPVVAGSALAWSRCFGNTWLLGSCCACWKSDVGLGVGSPHQAGGQQPGLSISCVSDLWGVQDSFCSEWGESTKAPTYGALVKRCTGGRVQKEQLSLWRSPSPARAPHLSLLSLQTTSPCRD</sequence>
<proteinExistence type="inferred from homology"/>
<evidence type="ECO:0000256" key="2">
    <source>
        <dbReference type="ARBA" id="ARBA00008335"/>
    </source>
</evidence>
<feature type="transmembrane region" description="Helical" evidence="3">
    <location>
        <begin position="296"/>
        <end position="314"/>
    </location>
</feature>
<comment type="similarity">
    <text evidence="2">Belongs to the major facilitator superfamily.</text>
</comment>
<protein>
    <submittedName>
        <fullName evidence="4">Major facilitator superfamily domain containing 12</fullName>
    </submittedName>
</protein>
<keyword evidence="5" id="KW-1185">Reference proteome</keyword>
<feature type="transmembrane region" description="Helical" evidence="3">
    <location>
        <begin position="120"/>
        <end position="140"/>
    </location>
</feature>
<dbReference type="AlphaFoldDB" id="A0A8C3PYN7"/>